<accession>A0A937XEE0</accession>
<protein>
    <recommendedName>
        <fullName evidence="5">MBG domain-containing protein</fullName>
    </recommendedName>
</protein>
<reference evidence="3" key="1">
    <citation type="submission" date="2019-03" db="EMBL/GenBank/DDBJ databases">
        <title>Lake Tanganyika Metagenome-Assembled Genomes (MAGs).</title>
        <authorList>
            <person name="Tran P."/>
        </authorList>
    </citation>
    <scope>NUCLEOTIDE SEQUENCE</scope>
    <source>
        <strain evidence="3">K_DeepCast_150m_m2_040</strain>
    </source>
</reference>
<organism evidence="3 4">
    <name type="scientific">candidate division WOR-3 bacterium</name>
    <dbReference type="NCBI Taxonomy" id="2052148"/>
    <lineage>
        <taxon>Bacteria</taxon>
        <taxon>Bacteria division WOR-3</taxon>
    </lineage>
</organism>
<sequence length="849" mass="85881">MKARILILVVTALCLVALAVDRASVVPKTAPSQGPQDKSYGTEAIAVPQILSYQGKLTDTTGIPVPDGNYSVVFRLYTTPSGGSPIWNETQGVTTKAGLFSVLLGSVTPIGSMPDAGAAYLAMAVDGGAELTPRLRLASSAYAYLSSRAASADLLQGRDTAAFAPSGHNHDAAYVNEGQMSSVTSNMIADGTIAAADFSQMGASSGQVMKWTGSAWAPRNDSVGGGGGGGTVTSVSQATGAVCTPNPITTTGTVGFDATWGDGRYVNEAQSAGGDLTGTYPSPTLGTSGVSAGSYGSATQVGTFTVDAKGRLTAASNTTISGVPPGGTAGGGLTGTYPNPTVAADAVSSGNIVNGSVTAADIRDTTVNTADLKDGAITSAKIQDGAVTSAGIRDTTVNTAELKDAAVTMPKLNQAGAASGQVIKWTGSAWAPRNDSLGTGTVTRCSSGTGITCTPNPITTTGNIALNTTYTDGRYILNQYSSAQTGNHWISGYGRAAQFYGVAASSGSPAVYGDGGSYAYGLYGTATTTGAAGVGAFGGSTTHGLYSFANNATHFGARVHNSHATGTGIVSTGNGASATYLTGGSGGAFVGTVCGGYGRATNTSGTAYGLYGEINNANGFGSFAHNSNTSGTGISGIGNNASGSHLASGSGVAGTGTQYGVYGYARNSTNPTAGGYFANGYGSYAYVAYYNGTNYKIAGSGTVSTIMDTRRGKKTLFAPEMPEAYFEDAGEGQLVKGHCRIDLEALFSDCIKVDATHRLKVFVQLEDDCNGVYVKKDETGFDVYELQGGSSNARFSWRVLAKWKGNEGVRLPDAPGPQPSETVERPRTVHTQATTATSLTATPQPAGQP</sequence>
<proteinExistence type="predicted"/>
<comment type="caution">
    <text evidence="3">The sequence shown here is derived from an EMBL/GenBank/DDBJ whole genome shotgun (WGS) entry which is preliminary data.</text>
</comment>
<dbReference type="AlphaFoldDB" id="A0A937XEE0"/>
<evidence type="ECO:0000313" key="3">
    <source>
        <dbReference type="EMBL" id="MBM3330571.1"/>
    </source>
</evidence>
<feature type="region of interest" description="Disordered" evidence="1">
    <location>
        <begin position="808"/>
        <end position="849"/>
    </location>
</feature>
<gene>
    <name evidence="3" type="ORF">FJY68_01810</name>
</gene>
<name>A0A937XEE0_UNCW3</name>
<feature type="signal peptide" evidence="2">
    <location>
        <begin position="1"/>
        <end position="19"/>
    </location>
</feature>
<dbReference type="EMBL" id="VGIR01000006">
    <property type="protein sequence ID" value="MBM3330571.1"/>
    <property type="molecule type" value="Genomic_DNA"/>
</dbReference>
<evidence type="ECO:0000256" key="1">
    <source>
        <dbReference type="SAM" id="MobiDB-lite"/>
    </source>
</evidence>
<feature type="chain" id="PRO_5037854580" description="MBG domain-containing protein" evidence="2">
    <location>
        <begin position="20"/>
        <end position="849"/>
    </location>
</feature>
<feature type="compositionally biased region" description="Low complexity" evidence="1">
    <location>
        <begin position="831"/>
        <end position="849"/>
    </location>
</feature>
<evidence type="ECO:0000313" key="4">
    <source>
        <dbReference type="Proteomes" id="UP000779900"/>
    </source>
</evidence>
<evidence type="ECO:0008006" key="5">
    <source>
        <dbReference type="Google" id="ProtNLM"/>
    </source>
</evidence>
<evidence type="ECO:0000256" key="2">
    <source>
        <dbReference type="SAM" id="SignalP"/>
    </source>
</evidence>
<keyword evidence="2" id="KW-0732">Signal</keyword>
<dbReference type="Proteomes" id="UP000779900">
    <property type="component" value="Unassembled WGS sequence"/>
</dbReference>